<evidence type="ECO:0000313" key="3">
    <source>
        <dbReference type="Proteomes" id="UP000247498"/>
    </source>
</evidence>
<keyword evidence="3" id="KW-1185">Reference proteome</keyword>
<dbReference type="InParanoid" id="A0A2V0PCV4"/>
<dbReference type="Proteomes" id="UP000247498">
    <property type="component" value="Unassembled WGS sequence"/>
</dbReference>
<protein>
    <submittedName>
        <fullName evidence="2">Uncharacterized protein</fullName>
    </submittedName>
</protein>
<organism evidence="2 3">
    <name type="scientific">Raphidocelis subcapitata</name>
    <dbReference type="NCBI Taxonomy" id="307507"/>
    <lineage>
        <taxon>Eukaryota</taxon>
        <taxon>Viridiplantae</taxon>
        <taxon>Chlorophyta</taxon>
        <taxon>core chlorophytes</taxon>
        <taxon>Chlorophyceae</taxon>
        <taxon>CS clade</taxon>
        <taxon>Sphaeropleales</taxon>
        <taxon>Selenastraceae</taxon>
        <taxon>Raphidocelis</taxon>
    </lineage>
</organism>
<dbReference type="OrthoDB" id="550909at2759"/>
<feature type="region of interest" description="Disordered" evidence="1">
    <location>
        <begin position="1"/>
        <end position="135"/>
    </location>
</feature>
<reference evidence="2 3" key="1">
    <citation type="journal article" date="2018" name="Sci. Rep.">
        <title>Raphidocelis subcapitata (=Pseudokirchneriella subcapitata) provides an insight into genome evolution and environmental adaptations in the Sphaeropleales.</title>
        <authorList>
            <person name="Suzuki S."/>
            <person name="Yamaguchi H."/>
            <person name="Nakajima N."/>
            <person name="Kawachi M."/>
        </authorList>
    </citation>
    <scope>NUCLEOTIDE SEQUENCE [LARGE SCALE GENOMIC DNA]</scope>
    <source>
        <strain evidence="2 3">NIES-35</strain>
    </source>
</reference>
<dbReference type="AlphaFoldDB" id="A0A2V0PCV4"/>
<feature type="compositionally biased region" description="Acidic residues" evidence="1">
    <location>
        <begin position="260"/>
        <end position="271"/>
    </location>
</feature>
<feature type="compositionally biased region" description="Pro residues" evidence="1">
    <location>
        <begin position="113"/>
        <end position="125"/>
    </location>
</feature>
<evidence type="ECO:0000313" key="2">
    <source>
        <dbReference type="EMBL" id="GBF94997.1"/>
    </source>
</evidence>
<name>A0A2V0PCV4_9CHLO</name>
<dbReference type="EMBL" id="BDRX01000058">
    <property type="protein sequence ID" value="GBF94997.1"/>
    <property type="molecule type" value="Genomic_DNA"/>
</dbReference>
<proteinExistence type="predicted"/>
<feature type="compositionally biased region" description="Pro residues" evidence="1">
    <location>
        <begin position="22"/>
        <end position="39"/>
    </location>
</feature>
<evidence type="ECO:0000256" key="1">
    <source>
        <dbReference type="SAM" id="MobiDB-lite"/>
    </source>
</evidence>
<sequence length="639" mass="62431">MSSGAPPAELGLPAPANGAAPLAPPPGAPPEHGTPPPGLPGRSLRSGLGGGGEGAGEDDANEPDQGGASGSAAPSARKRSRKPLRAAPGAATPEPQPAGRGAAGAGGATKTPAPRPPPAGPPALPGMPQRKKRKMVRGNAARGRFAQLKGAMVNIPGQYFNVGVGDADDILFRAVVVGRDNTHSGCLTVRFKHWRERFFFPLEQIEDWMRENADAPPATVHDFASWPGNETSRMRVVRTYNPPPGAPFVGDDGGAGAADGDGDGDGDDGDDGGGGGGTADDGEWDEGCSEQRGSGYFGEPAGGAADGYASDQGPYGARSAAAPVLAGGFGQSAAYSAAVAAAAAAVAAAAAATPKLEPLSARSLARAATPSAAAALPSPATAAPSPGAAPWAGSGGGGGGSGSASGGGARARRWRVKAEDFASIVIGARAAEWEAHVSDAAANGGFGDAALGSPAGGASGAGDLVGREIMVPGSFLGASGAAVPQPAAAYRGRVMARHLTAPDDKLIAMVYTRPGASFFLDAAAAAAMLLPPYVPVPPEDLGPAATPAPVPRPLPSGMAVAAAPGAPPLPPLLPPRQQGGEGDGGAGPQQQPEDPSPIDRLAAVLGAPAPAIAAAAARGGAVAQALLGAAEEDGDESDW</sequence>
<feature type="compositionally biased region" description="Low complexity" evidence="1">
    <location>
        <begin position="374"/>
        <end position="392"/>
    </location>
</feature>
<feature type="compositionally biased region" description="Gly residues" evidence="1">
    <location>
        <begin position="393"/>
        <end position="408"/>
    </location>
</feature>
<feature type="region of interest" description="Disordered" evidence="1">
    <location>
        <begin position="374"/>
        <end position="408"/>
    </location>
</feature>
<feature type="compositionally biased region" description="Low complexity" evidence="1">
    <location>
        <begin position="1"/>
        <end position="21"/>
    </location>
</feature>
<feature type="region of interest" description="Disordered" evidence="1">
    <location>
        <begin position="237"/>
        <end position="309"/>
    </location>
</feature>
<accession>A0A2V0PCV4</accession>
<feature type="region of interest" description="Disordered" evidence="1">
    <location>
        <begin position="556"/>
        <end position="600"/>
    </location>
</feature>
<feature type="compositionally biased region" description="Pro residues" evidence="1">
    <location>
        <begin position="565"/>
        <end position="574"/>
    </location>
</feature>
<comment type="caution">
    <text evidence="2">The sequence shown here is derived from an EMBL/GenBank/DDBJ whole genome shotgun (WGS) entry which is preliminary data.</text>
</comment>
<gene>
    <name evidence="2" type="ORF">Rsub_07498</name>
</gene>